<keyword evidence="2" id="KW-1185">Reference proteome</keyword>
<name>A0ABV0WH14_9TELE</name>
<accession>A0ABV0WH14</accession>
<sequence length="115" mass="13194">GGKEGCCPSQTIVGQEVGYTLDKSPVHHRGTRTLKCNLKRPINLTVMFSELGQARVPRKNPHILGENMQIQYRLEFKSRTFLLQGNNADNCTAMQPKRNMQEAYYWFFVVNSMKT</sequence>
<dbReference type="Proteomes" id="UP001444071">
    <property type="component" value="Unassembled WGS sequence"/>
</dbReference>
<dbReference type="EMBL" id="JAHRIM010050502">
    <property type="protein sequence ID" value="MEQ2268759.1"/>
    <property type="molecule type" value="Genomic_DNA"/>
</dbReference>
<reference evidence="1 2" key="1">
    <citation type="submission" date="2021-06" db="EMBL/GenBank/DDBJ databases">
        <authorList>
            <person name="Palmer J.M."/>
        </authorList>
    </citation>
    <scope>NUCLEOTIDE SEQUENCE [LARGE SCALE GENOMIC DNA]</scope>
    <source>
        <strain evidence="1 2">XR_2019</strain>
        <tissue evidence="1">Muscle</tissue>
    </source>
</reference>
<organism evidence="1 2">
    <name type="scientific">Xenotaenia resolanae</name>
    <dbReference type="NCBI Taxonomy" id="208358"/>
    <lineage>
        <taxon>Eukaryota</taxon>
        <taxon>Metazoa</taxon>
        <taxon>Chordata</taxon>
        <taxon>Craniata</taxon>
        <taxon>Vertebrata</taxon>
        <taxon>Euteleostomi</taxon>
        <taxon>Actinopterygii</taxon>
        <taxon>Neopterygii</taxon>
        <taxon>Teleostei</taxon>
        <taxon>Neoteleostei</taxon>
        <taxon>Acanthomorphata</taxon>
        <taxon>Ovalentaria</taxon>
        <taxon>Atherinomorphae</taxon>
        <taxon>Cyprinodontiformes</taxon>
        <taxon>Goodeidae</taxon>
        <taxon>Xenotaenia</taxon>
    </lineage>
</organism>
<evidence type="ECO:0000313" key="1">
    <source>
        <dbReference type="EMBL" id="MEQ2268759.1"/>
    </source>
</evidence>
<gene>
    <name evidence="1" type="ORF">XENORESO_014365</name>
</gene>
<comment type="caution">
    <text evidence="1">The sequence shown here is derived from an EMBL/GenBank/DDBJ whole genome shotgun (WGS) entry which is preliminary data.</text>
</comment>
<evidence type="ECO:0000313" key="2">
    <source>
        <dbReference type="Proteomes" id="UP001444071"/>
    </source>
</evidence>
<proteinExistence type="predicted"/>
<feature type="non-terminal residue" evidence="1">
    <location>
        <position position="1"/>
    </location>
</feature>
<protein>
    <submittedName>
        <fullName evidence="1">Uncharacterized protein</fullName>
    </submittedName>
</protein>